<dbReference type="EMBL" id="CAMGYJ010000011">
    <property type="protein sequence ID" value="CAI0626604.1"/>
    <property type="molecule type" value="Genomic_DNA"/>
</dbReference>
<evidence type="ECO:0000256" key="1">
    <source>
        <dbReference type="SAM" id="Phobius"/>
    </source>
</evidence>
<dbReference type="Proteomes" id="UP001154282">
    <property type="component" value="Unassembled WGS sequence"/>
</dbReference>
<comment type="caution">
    <text evidence="2">The sequence shown here is derived from an EMBL/GenBank/DDBJ whole genome shotgun (WGS) entry which is preliminary data.</text>
</comment>
<dbReference type="PANTHER" id="PTHR31170:SF25">
    <property type="entry name" value="BNAA09G04570D PROTEIN"/>
    <property type="match status" value="1"/>
</dbReference>
<protein>
    <submittedName>
        <fullName evidence="2">Uncharacterized protein</fullName>
    </submittedName>
</protein>
<keyword evidence="1" id="KW-0472">Membrane</keyword>
<feature type="transmembrane region" description="Helical" evidence="1">
    <location>
        <begin position="428"/>
        <end position="452"/>
    </location>
</feature>
<name>A0AAV0S0U3_9ROSI</name>
<dbReference type="PANTHER" id="PTHR31170">
    <property type="entry name" value="BNAC04G53230D PROTEIN"/>
    <property type="match status" value="1"/>
</dbReference>
<dbReference type="InterPro" id="IPR004158">
    <property type="entry name" value="DUF247_pln"/>
</dbReference>
<dbReference type="AlphaFoldDB" id="A0AAV0S0U3"/>
<accession>A0AAV0S0U3</accession>
<gene>
    <name evidence="2" type="ORF">LITE_LOCUS50930</name>
</gene>
<evidence type="ECO:0000313" key="2">
    <source>
        <dbReference type="EMBL" id="CAI0626604.1"/>
    </source>
</evidence>
<proteinExistence type="predicted"/>
<organism evidence="2 3">
    <name type="scientific">Linum tenue</name>
    <dbReference type="NCBI Taxonomy" id="586396"/>
    <lineage>
        <taxon>Eukaryota</taxon>
        <taxon>Viridiplantae</taxon>
        <taxon>Streptophyta</taxon>
        <taxon>Embryophyta</taxon>
        <taxon>Tracheophyta</taxon>
        <taxon>Spermatophyta</taxon>
        <taxon>Magnoliopsida</taxon>
        <taxon>eudicotyledons</taxon>
        <taxon>Gunneridae</taxon>
        <taxon>Pentapetalae</taxon>
        <taxon>rosids</taxon>
        <taxon>fabids</taxon>
        <taxon>Malpighiales</taxon>
        <taxon>Linaceae</taxon>
        <taxon>Linum</taxon>
    </lineage>
</organism>
<reference evidence="2" key="1">
    <citation type="submission" date="2022-08" db="EMBL/GenBank/DDBJ databases">
        <authorList>
            <person name="Gutierrez-Valencia J."/>
        </authorList>
    </citation>
    <scope>NUCLEOTIDE SEQUENCE</scope>
</reference>
<evidence type="ECO:0000313" key="3">
    <source>
        <dbReference type="Proteomes" id="UP001154282"/>
    </source>
</evidence>
<dbReference type="Pfam" id="PF03140">
    <property type="entry name" value="DUF247"/>
    <property type="match status" value="1"/>
</dbReference>
<sequence length="456" mass="51558">MADHSTAAAAGRRQHVAIEIEPTASDSNLVTSILHQMEIVSSLHSICRVSPTRRESSKKSYTPQKVAIGPYHRDGATAAEPLRPMEDHKWRYVHALLGRRTDLEASLNDCVSALRELEQRSRACYAGDDVDVPAGDEFVKVMFLDGCFIIELFLKYSTKVLRRRNDPIFAVPGMLYDLRCDLALLENQIPLFVLQRLFQVVPIPKQCANLSLAELAFRFFKNMIPGDILSHREKFTQEGNHLLDLICHCLLPTLPRLPSSKSHKHLRSVTDLHSSGIKIKRAKTENLLDVKFVNGILKIPPIEVHQHTELLLRNLIALEQCSNVHGTVHHVTSYVVLVASLIESERDVKFLRQRGILTSYDDDDNGGEKKEAGIGKLFGKLCEEVELKESYYDGLCERVNGHRGKNLRALKKKLKRRRNNGSRPTLRLVMLFTVLVLLIAIVGTLFSVLTFVHHHI</sequence>
<keyword evidence="3" id="KW-1185">Reference proteome</keyword>
<keyword evidence="1" id="KW-1133">Transmembrane helix</keyword>
<keyword evidence="1" id="KW-0812">Transmembrane</keyword>